<keyword evidence="2" id="KW-1185">Reference proteome</keyword>
<protein>
    <submittedName>
        <fullName evidence="1">Uncharacterized protein</fullName>
    </submittedName>
</protein>
<sequence>MTEFHSMLSKWMVNLLLFMVPDHTSRESLPLTDAEIKRREQRKLLDVFSLEGEAASLAVKMSKFSSYVLSCCKEMVSSITHKHMTNFDPDPEYEFKQLGKIQTECLDWIQTCNIILSGMKTTPTTLMSTEELIGLFGTEALQPKRQLPDRDLSPVESEQPPTERKEDEGWESGSKDTMPEKQTLETEVNFCNGTKREWFLFLSGLSPNPSLNYR</sequence>
<gene>
    <name evidence="1" type="ORF">K3G42_010031</name>
</gene>
<proteinExistence type="predicted"/>
<dbReference type="Proteomes" id="UP000827872">
    <property type="component" value="Linkage Group LG05"/>
</dbReference>
<evidence type="ECO:0000313" key="1">
    <source>
        <dbReference type="EMBL" id="KAH7999404.1"/>
    </source>
</evidence>
<comment type="caution">
    <text evidence="1">The sequence shown here is derived from an EMBL/GenBank/DDBJ whole genome shotgun (WGS) entry which is preliminary data.</text>
</comment>
<name>A0ACB8F3E1_9SAUR</name>
<reference evidence="1" key="1">
    <citation type="submission" date="2021-08" db="EMBL/GenBank/DDBJ databases">
        <title>The first chromosome-level gecko genome reveals the dynamic sex chromosomes of Neotropical dwarf geckos (Sphaerodactylidae: Sphaerodactylus).</title>
        <authorList>
            <person name="Pinto B.J."/>
            <person name="Keating S.E."/>
            <person name="Gamble T."/>
        </authorList>
    </citation>
    <scope>NUCLEOTIDE SEQUENCE</scope>
    <source>
        <strain evidence="1">TG3544</strain>
    </source>
</reference>
<dbReference type="EMBL" id="CM037618">
    <property type="protein sequence ID" value="KAH7999404.1"/>
    <property type="molecule type" value="Genomic_DNA"/>
</dbReference>
<accession>A0ACB8F3E1</accession>
<evidence type="ECO:0000313" key="2">
    <source>
        <dbReference type="Proteomes" id="UP000827872"/>
    </source>
</evidence>
<organism evidence="1 2">
    <name type="scientific">Sphaerodactylus townsendi</name>
    <dbReference type="NCBI Taxonomy" id="933632"/>
    <lineage>
        <taxon>Eukaryota</taxon>
        <taxon>Metazoa</taxon>
        <taxon>Chordata</taxon>
        <taxon>Craniata</taxon>
        <taxon>Vertebrata</taxon>
        <taxon>Euteleostomi</taxon>
        <taxon>Lepidosauria</taxon>
        <taxon>Squamata</taxon>
        <taxon>Bifurcata</taxon>
        <taxon>Gekkota</taxon>
        <taxon>Sphaerodactylidae</taxon>
        <taxon>Sphaerodactylus</taxon>
    </lineage>
</organism>